<dbReference type="SMART" id="SM00355">
    <property type="entry name" value="ZnF_C2H2"/>
    <property type="match status" value="6"/>
</dbReference>
<evidence type="ECO:0000256" key="1">
    <source>
        <dbReference type="ARBA" id="ARBA00003767"/>
    </source>
</evidence>
<feature type="region of interest" description="Disordered" evidence="13">
    <location>
        <begin position="213"/>
        <end position="251"/>
    </location>
</feature>
<dbReference type="Proteomes" id="UP000829720">
    <property type="component" value="Unassembled WGS sequence"/>
</dbReference>
<organism evidence="15 16">
    <name type="scientific">Albula goreensis</name>
    <dbReference type="NCBI Taxonomy" id="1534307"/>
    <lineage>
        <taxon>Eukaryota</taxon>
        <taxon>Metazoa</taxon>
        <taxon>Chordata</taxon>
        <taxon>Craniata</taxon>
        <taxon>Vertebrata</taxon>
        <taxon>Euteleostomi</taxon>
        <taxon>Actinopterygii</taxon>
        <taxon>Neopterygii</taxon>
        <taxon>Teleostei</taxon>
        <taxon>Albuliformes</taxon>
        <taxon>Albulidae</taxon>
        <taxon>Albula</taxon>
    </lineage>
</organism>
<comment type="subcellular location">
    <subcellularLocation>
        <location evidence="2">Nucleus</location>
    </subcellularLocation>
</comment>
<dbReference type="EMBL" id="JAERUA010000022">
    <property type="protein sequence ID" value="KAI1883968.1"/>
    <property type="molecule type" value="Genomic_DNA"/>
</dbReference>
<dbReference type="FunFam" id="3.30.160.60:FF:000624">
    <property type="entry name" value="zinc finger protein 697"/>
    <property type="match status" value="1"/>
</dbReference>
<evidence type="ECO:0000256" key="4">
    <source>
        <dbReference type="ARBA" id="ARBA00022723"/>
    </source>
</evidence>
<keyword evidence="4" id="KW-0479">Metal-binding</keyword>
<evidence type="ECO:0000256" key="6">
    <source>
        <dbReference type="ARBA" id="ARBA00022771"/>
    </source>
</evidence>
<dbReference type="PROSITE" id="PS00028">
    <property type="entry name" value="ZINC_FINGER_C2H2_1"/>
    <property type="match status" value="3"/>
</dbReference>
<feature type="compositionally biased region" description="Polar residues" evidence="13">
    <location>
        <begin position="419"/>
        <end position="429"/>
    </location>
</feature>
<accession>A0A8T3CN38</accession>
<sequence>MGPHESRSQTKVQSDGGVSQVFACFQCPFTYTEEEKLQQHIEKVHPEEHSRVLRPGGNGAENPLPPSSTHQHPTPPKTLPTPTQSHTGTPRAHTCSQCGESFKIPSLLKKHQRLHTVARPYSCSHCGKGFRFPSLLKIHQRVHTGERPYTCSLCGKSFRYLSKSQQLSHTAERQYRCTPCEKSFLSKQITLSPGKVRRSQRLRGKVVTWKRKMMGSSESPLLPDSAETETSSEPSTGPPVISPQRTNTVQSDGGVSQVFACFQCPFTHTEEEKLLRHVEKITLSPGKVRRSQRQRGKVVTWKRKMMGSSESPLLPDSAETETSSEPSTGPPVTSPQRTNTVQSDGGVSQVFACSQCPDTYTEEEKLQQHIEKEQRSQSQRGMVVTWKRKLTGSSESPLLPDSAETETSFEPSTGPPVTSPQRTNTGKHY</sequence>
<evidence type="ECO:0000313" key="15">
    <source>
        <dbReference type="EMBL" id="KAI1883968.1"/>
    </source>
</evidence>
<evidence type="ECO:0000256" key="8">
    <source>
        <dbReference type="ARBA" id="ARBA00023015"/>
    </source>
</evidence>
<feature type="domain" description="C2H2-type" evidence="14">
    <location>
        <begin position="121"/>
        <end position="148"/>
    </location>
</feature>
<dbReference type="InterPro" id="IPR013087">
    <property type="entry name" value="Znf_C2H2_type"/>
</dbReference>
<evidence type="ECO:0000256" key="11">
    <source>
        <dbReference type="ARBA" id="ARBA00023242"/>
    </source>
</evidence>
<keyword evidence="6 12" id="KW-0863">Zinc-finger</keyword>
<comment type="caution">
    <text evidence="15">The sequence shown here is derived from an EMBL/GenBank/DDBJ whole genome shotgun (WGS) entry which is preliminary data.</text>
</comment>
<feature type="compositionally biased region" description="Polar residues" evidence="13">
    <location>
        <begin position="336"/>
        <end position="346"/>
    </location>
</feature>
<keyword evidence="7" id="KW-0862">Zinc</keyword>
<keyword evidence="10" id="KW-0804">Transcription</keyword>
<feature type="region of interest" description="Disordered" evidence="13">
    <location>
        <begin position="362"/>
        <end position="429"/>
    </location>
</feature>
<evidence type="ECO:0000256" key="2">
    <source>
        <dbReference type="ARBA" id="ARBA00004123"/>
    </source>
</evidence>
<feature type="domain" description="C2H2-type" evidence="14">
    <location>
        <begin position="93"/>
        <end position="120"/>
    </location>
</feature>
<dbReference type="InterPro" id="IPR036236">
    <property type="entry name" value="Znf_C2H2_sf"/>
</dbReference>
<dbReference type="GO" id="GO:0000981">
    <property type="term" value="F:DNA-binding transcription factor activity, RNA polymerase II-specific"/>
    <property type="evidence" value="ECO:0007669"/>
    <property type="project" value="TreeGrafter"/>
</dbReference>
<keyword evidence="9" id="KW-0238">DNA-binding</keyword>
<dbReference type="FunFam" id="3.30.160.60:FF:002274">
    <property type="entry name" value="Zinc finger protein 432"/>
    <property type="match status" value="1"/>
</dbReference>
<dbReference type="GO" id="GO:0043565">
    <property type="term" value="F:sequence-specific DNA binding"/>
    <property type="evidence" value="ECO:0007669"/>
    <property type="project" value="TreeGrafter"/>
</dbReference>
<keyword evidence="8" id="KW-0805">Transcription regulation</keyword>
<keyword evidence="5" id="KW-0677">Repeat</keyword>
<comment type="similarity">
    <text evidence="3">Belongs to the krueppel C2H2-type zinc-finger protein family.</text>
</comment>
<dbReference type="Gene3D" id="3.30.160.60">
    <property type="entry name" value="Classic Zinc Finger"/>
    <property type="match status" value="4"/>
</dbReference>
<dbReference type="PANTHER" id="PTHR24408:SF34">
    <property type="entry name" value="ZINC FINGER PROTEIN 672-RELATED"/>
    <property type="match status" value="1"/>
</dbReference>
<dbReference type="GO" id="GO:0008270">
    <property type="term" value="F:zinc ion binding"/>
    <property type="evidence" value="ECO:0007669"/>
    <property type="project" value="UniProtKB-KW"/>
</dbReference>
<dbReference type="AlphaFoldDB" id="A0A8T3CN38"/>
<gene>
    <name evidence="15" type="ORF">AGOR_G00221550</name>
</gene>
<evidence type="ECO:0000313" key="16">
    <source>
        <dbReference type="Proteomes" id="UP000829720"/>
    </source>
</evidence>
<dbReference type="SUPFAM" id="SSF57667">
    <property type="entry name" value="beta-beta-alpha zinc fingers"/>
    <property type="match status" value="2"/>
</dbReference>
<feature type="region of interest" description="Disordered" evidence="13">
    <location>
        <begin position="286"/>
        <end position="346"/>
    </location>
</feature>
<evidence type="ECO:0000256" key="12">
    <source>
        <dbReference type="PROSITE-ProRule" id="PRU00042"/>
    </source>
</evidence>
<dbReference type="PROSITE" id="PS50157">
    <property type="entry name" value="ZINC_FINGER_C2H2_2"/>
    <property type="match status" value="3"/>
</dbReference>
<dbReference type="Pfam" id="PF00096">
    <property type="entry name" value="zf-C2H2"/>
    <property type="match status" value="2"/>
</dbReference>
<evidence type="ECO:0000256" key="10">
    <source>
        <dbReference type="ARBA" id="ARBA00023163"/>
    </source>
</evidence>
<feature type="compositionally biased region" description="Basic and acidic residues" evidence="13">
    <location>
        <begin position="362"/>
        <end position="375"/>
    </location>
</feature>
<dbReference type="FunFam" id="3.30.160.60:FF:001009">
    <property type="entry name" value="Zinc finger protein 26"/>
    <property type="match status" value="1"/>
</dbReference>
<comment type="function">
    <text evidence="1">May be involved in transcriptional regulation.</text>
</comment>
<evidence type="ECO:0000256" key="7">
    <source>
        <dbReference type="ARBA" id="ARBA00022833"/>
    </source>
</evidence>
<protein>
    <recommendedName>
        <fullName evidence="14">C2H2-type domain-containing protein</fullName>
    </recommendedName>
</protein>
<proteinExistence type="inferred from homology"/>
<feature type="compositionally biased region" description="Basic residues" evidence="13">
    <location>
        <begin position="287"/>
        <end position="305"/>
    </location>
</feature>
<keyword evidence="16" id="KW-1185">Reference proteome</keyword>
<feature type="region of interest" description="Disordered" evidence="13">
    <location>
        <begin position="45"/>
        <end position="94"/>
    </location>
</feature>
<reference evidence="15" key="1">
    <citation type="submission" date="2021-01" db="EMBL/GenBank/DDBJ databases">
        <authorList>
            <person name="Zahm M."/>
            <person name="Roques C."/>
            <person name="Cabau C."/>
            <person name="Klopp C."/>
            <person name="Donnadieu C."/>
            <person name="Jouanno E."/>
            <person name="Lampietro C."/>
            <person name="Louis A."/>
            <person name="Herpin A."/>
            <person name="Echchiki A."/>
            <person name="Berthelot C."/>
            <person name="Parey E."/>
            <person name="Roest-Crollius H."/>
            <person name="Braasch I."/>
            <person name="Postlethwait J."/>
            <person name="Bobe J."/>
            <person name="Montfort J."/>
            <person name="Bouchez O."/>
            <person name="Begum T."/>
            <person name="Mejri S."/>
            <person name="Adams A."/>
            <person name="Chen W.-J."/>
            <person name="Guiguen Y."/>
        </authorList>
    </citation>
    <scope>NUCLEOTIDE SEQUENCE</scope>
    <source>
        <tissue evidence="15">Blood</tissue>
    </source>
</reference>
<evidence type="ECO:0000256" key="9">
    <source>
        <dbReference type="ARBA" id="ARBA00023125"/>
    </source>
</evidence>
<evidence type="ECO:0000256" key="13">
    <source>
        <dbReference type="SAM" id="MobiDB-lite"/>
    </source>
</evidence>
<dbReference type="PANTHER" id="PTHR24408">
    <property type="entry name" value="ZINC FINGER PROTEIN"/>
    <property type="match status" value="1"/>
</dbReference>
<feature type="domain" description="C2H2-type" evidence="14">
    <location>
        <begin position="22"/>
        <end position="50"/>
    </location>
</feature>
<evidence type="ECO:0000259" key="14">
    <source>
        <dbReference type="PROSITE" id="PS50157"/>
    </source>
</evidence>
<dbReference type="OrthoDB" id="9439903at2759"/>
<name>A0A8T3CN38_9TELE</name>
<dbReference type="GO" id="GO:0005634">
    <property type="term" value="C:nucleus"/>
    <property type="evidence" value="ECO:0007669"/>
    <property type="project" value="UniProtKB-SubCell"/>
</dbReference>
<keyword evidence="11" id="KW-0539">Nucleus</keyword>
<evidence type="ECO:0000256" key="3">
    <source>
        <dbReference type="ARBA" id="ARBA00006991"/>
    </source>
</evidence>
<evidence type="ECO:0000256" key="5">
    <source>
        <dbReference type="ARBA" id="ARBA00022737"/>
    </source>
</evidence>